<evidence type="ECO:0000256" key="1">
    <source>
        <dbReference type="SAM" id="SignalP"/>
    </source>
</evidence>
<organism evidence="3 4">
    <name type="scientific">Sphingopyxis macrogoltabida</name>
    <name type="common">Sphingomonas macrogoltabidus</name>
    <dbReference type="NCBI Taxonomy" id="33050"/>
    <lineage>
        <taxon>Bacteria</taxon>
        <taxon>Pseudomonadati</taxon>
        <taxon>Pseudomonadota</taxon>
        <taxon>Alphaproteobacteria</taxon>
        <taxon>Sphingomonadales</taxon>
        <taxon>Sphingomonadaceae</taxon>
        <taxon>Sphingopyxis</taxon>
    </lineage>
</organism>
<feature type="signal peptide" evidence="1">
    <location>
        <begin position="1"/>
        <end position="24"/>
    </location>
</feature>
<dbReference type="EMBL" id="CP012700">
    <property type="protein sequence ID" value="ALH82169.1"/>
    <property type="molecule type" value="Genomic_DNA"/>
</dbReference>
<feature type="chain" id="PRO_5006038906" description="Beta-lactamase-related domain-containing protein" evidence="1">
    <location>
        <begin position="25"/>
        <end position="666"/>
    </location>
</feature>
<dbReference type="Gene3D" id="3.40.710.10">
    <property type="entry name" value="DD-peptidase/beta-lactamase superfamily"/>
    <property type="match status" value="1"/>
</dbReference>
<gene>
    <name evidence="3" type="ORF">AN936_17940</name>
</gene>
<dbReference type="InterPro" id="IPR050491">
    <property type="entry name" value="AmpC-like"/>
</dbReference>
<name>A0A0N9UEM0_SPHMC</name>
<reference evidence="3 4" key="1">
    <citation type="journal article" date="2015" name="Genome Announc.">
        <title>Complete Genome Sequence of Polypropylene Glycol- and Polyethylene Glycol-Degrading Sphingopyxis macrogoltabida Strain EY-1.</title>
        <authorList>
            <person name="Ohtsubo Y."/>
            <person name="Nagata Y."/>
            <person name="Numata M."/>
            <person name="Tsuchikane K."/>
            <person name="Hosoyama A."/>
            <person name="Yamazoe A."/>
            <person name="Tsuda M."/>
            <person name="Fujita N."/>
            <person name="Kawai F."/>
        </authorList>
    </citation>
    <scope>NUCLEOTIDE SEQUENCE [LARGE SCALE GENOMIC DNA]</scope>
    <source>
        <strain evidence="3 4">EY-1</strain>
    </source>
</reference>
<dbReference type="KEGG" id="smag:AN936_17940"/>
<protein>
    <recommendedName>
        <fullName evidence="2">Beta-lactamase-related domain-containing protein</fullName>
    </recommendedName>
</protein>
<dbReference type="SUPFAM" id="SSF56601">
    <property type="entry name" value="beta-lactamase/transpeptidase-like"/>
    <property type="match status" value="1"/>
</dbReference>
<dbReference type="PANTHER" id="PTHR46825">
    <property type="entry name" value="D-ALANYL-D-ALANINE-CARBOXYPEPTIDASE/ENDOPEPTIDASE AMPH"/>
    <property type="match status" value="1"/>
</dbReference>
<sequence>MKMRSFFVGLSLSAALLAVSPAAAEQPSPAPASIAVGSDASMVPPEGWSVAREGNMVRFVPPEANLVITLVPVAGAKSGADAAAAAWTMAKPGFSRPVHLSQTLPARDGWDEVVVVSYDVPPAENAVAQAVASRKGTAWTVVTIDGALATLAKRGAQINTAADTLRPANYTKESFAGRQPHALDTARIAELETFIRTSMDELKIPGAGIALIDDGKIVYERGIGVKDIETGAPVDKDTLFMIASNTKGMATLLLSTLVDQGKLDWDKPVIDYMPSFRLGDAETTRKVLVKHLVCACTGLPRKDMLWLFNTRPETGADDTFRQLAETQPTSGFGEVFQYNNLMASAAGYLGAHILYPDLEIGAAFDRAIQERIFDPLGMRDSTMSNPKAIAGNWAKPYDTDLDDKIALVDMKFNDTVVPYRPAGGAWSSAHDMALYVLNELKQGELPGGKRMVSARNLLARRVHYVPTGENQWYGMGLEDDASSGVSVISHGGSLFGYKSNWFALPASGIGVVVLTNSENGYTLANQVKRRLLELVFDGKPEAKENVASAVKRNAESFAKFRSELTLPVGAEASKAWVGEYSNPELGPLSVQYRNGTLSVRATSIWSDVATKTNKDGTISLVTISPGIGGVDLLAATRDGKRALILNDGQHEYVFIEARDGGVAAAR</sequence>
<dbReference type="PATRIC" id="fig|33050.5.peg.3721"/>
<dbReference type="PANTHER" id="PTHR46825:SF15">
    <property type="entry name" value="BETA-LACTAMASE-RELATED DOMAIN-CONTAINING PROTEIN"/>
    <property type="match status" value="1"/>
</dbReference>
<dbReference type="Proteomes" id="UP000058074">
    <property type="component" value="Chromosome"/>
</dbReference>
<proteinExistence type="predicted"/>
<dbReference type="AlphaFoldDB" id="A0A0N9UEM0"/>
<dbReference type="InterPro" id="IPR012338">
    <property type="entry name" value="Beta-lactam/transpept-like"/>
</dbReference>
<evidence type="ECO:0000259" key="2">
    <source>
        <dbReference type="Pfam" id="PF00144"/>
    </source>
</evidence>
<dbReference type="InterPro" id="IPR001466">
    <property type="entry name" value="Beta-lactam-related"/>
</dbReference>
<accession>A0A0N9UEM0</accession>
<evidence type="ECO:0000313" key="3">
    <source>
        <dbReference type="EMBL" id="ALH82169.1"/>
    </source>
</evidence>
<feature type="domain" description="Beta-lactamase-related" evidence="2">
    <location>
        <begin position="192"/>
        <end position="530"/>
    </location>
</feature>
<evidence type="ECO:0000313" key="4">
    <source>
        <dbReference type="Proteomes" id="UP000058074"/>
    </source>
</evidence>
<keyword evidence="1" id="KW-0732">Signal</keyword>
<dbReference type="Pfam" id="PF00144">
    <property type="entry name" value="Beta-lactamase"/>
    <property type="match status" value="1"/>
</dbReference>